<evidence type="ECO:0008006" key="4">
    <source>
        <dbReference type="Google" id="ProtNLM"/>
    </source>
</evidence>
<evidence type="ECO:0000313" key="3">
    <source>
        <dbReference type="Proteomes" id="UP000231960"/>
    </source>
</evidence>
<feature type="chain" id="PRO_5014838568" description="Lipocalin-like domain-containing protein" evidence="1">
    <location>
        <begin position="24"/>
        <end position="142"/>
    </location>
</feature>
<keyword evidence="1" id="KW-0732">Signal</keyword>
<comment type="caution">
    <text evidence="2">The sequence shown here is derived from an EMBL/GenBank/DDBJ whole genome shotgun (WGS) entry which is preliminary data.</text>
</comment>
<gene>
    <name evidence="2" type="ORF">CDL10_03170</name>
</gene>
<sequence length="142" mass="16728">MKKFFGLLIFIVLIASCSQPISSEDLKNINGYWEIEEVKTPDSQAKIYGQNTSVDYIELKNNEGFRQKMMPQFDGKYLTNDLKENIKIVEEENKFYLDCSTEYAQWREEIVAIDSTNLTIKNDQNITYKYKRFEPLNVEVNE</sequence>
<dbReference type="AlphaFoldDB" id="A0A2M9R436"/>
<evidence type="ECO:0000313" key="2">
    <source>
        <dbReference type="EMBL" id="PJR03631.1"/>
    </source>
</evidence>
<organism evidence="2 3">
    <name type="scientific">Avrilella dinanensis</name>
    <dbReference type="NCBI Taxonomy" id="2008672"/>
    <lineage>
        <taxon>Bacteria</taxon>
        <taxon>Pseudomonadati</taxon>
        <taxon>Bacteroidota</taxon>
        <taxon>Flavobacteriia</taxon>
        <taxon>Flavobacteriales</taxon>
        <taxon>Flavobacteriaceae</taxon>
        <taxon>Avrilella</taxon>
    </lineage>
</organism>
<reference evidence="2 3" key="1">
    <citation type="submission" date="2017-06" db="EMBL/GenBank/DDBJ databases">
        <title>Description of Avrilella dinanensis gen. nov. sp. nov.</title>
        <authorList>
            <person name="Leyer C."/>
            <person name="Sassi M."/>
            <person name="Minet J."/>
            <person name="Kayal S."/>
            <person name="Cattoir V."/>
        </authorList>
    </citation>
    <scope>NUCLEOTIDE SEQUENCE [LARGE SCALE GENOMIC DNA]</scope>
    <source>
        <strain evidence="2 3">UR159</strain>
    </source>
</reference>
<dbReference type="RefSeq" id="WP_100677199.1">
    <property type="nucleotide sequence ID" value="NZ_NIPO01000001.1"/>
</dbReference>
<accession>A0A2M9R436</accession>
<keyword evidence="3" id="KW-1185">Reference proteome</keyword>
<name>A0A2M9R436_9FLAO</name>
<feature type="signal peptide" evidence="1">
    <location>
        <begin position="1"/>
        <end position="23"/>
    </location>
</feature>
<dbReference type="EMBL" id="NIPO01000001">
    <property type="protein sequence ID" value="PJR03631.1"/>
    <property type="molecule type" value="Genomic_DNA"/>
</dbReference>
<dbReference type="OrthoDB" id="1143855at2"/>
<dbReference type="PROSITE" id="PS51257">
    <property type="entry name" value="PROKAR_LIPOPROTEIN"/>
    <property type="match status" value="1"/>
</dbReference>
<dbReference type="Proteomes" id="UP000231960">
    <property type="component" value="Unassembled WGS sequence"/>
</dbReference>
<evidence type="ECO:0000256" key="1">
    <source>
        <dbReference type="SAM" id="SignalP"/>
    </source>
</evidence>
<proteinExistence type="predicted"/>
<protein>
    <recommendedName>
        <fullName evidence="4">Lipocalin-like domain-containing protein</fullName>
    </recommendedName>
</protein>